<feature type="transmembrane region" description="Helical" evidence="1">
    <location>
        <begin position="36"/>
        <end position="52"/>
    </location>
</feature>
<feature type="transmembrane region" description="Helical" evidence="1">
    <location>
        <begin position="136"/>
        <end position="153"/>
    </location>
</feature>
<evidence type="ECO:0000256" key="1">
    <source>
        <dbReference type="SAM" id="Phobius"/>
    </source>
</evidence>
<feature type="transmembrane region" description="Helical" evidence="1">
    <location>
        <begin position="225"/>
        <end position="241"/>
    </location>
</feature>
<evidence type="ECO:0000313" key="2">
    <source>
        <dbReference type="EMBL" id="HIX73623.1"/>
    </source>
</evidence>
<keyword evidence="1" id="KW-0472">Membrane</keyword>
<evidence type="ECO:0008006" key="4">
    <source>
        <dbReference type="Google" id="ProtNLM"/>
    </source>
</evidence>
<keyword evidence="1" id="KW-0812">Transmembrane</keyword>
<evidence type="ECO:0000313" key="3">
    <source>
        <dbReference type="Proteomes" id="UP000886740"/>
    </source>
</evidence>
<protein>
    <recommendedName>
        <fullName evidence="4">Transmembrane protein</fullName>
    </recommendedName>
</protein>
<comment type="caution">
    <text evidence="2">The sequence shown here is derived from an EMBL/GenBank/DDBJ whole genome shotgun (WGS) entry which is preliminary data.</text>
</comment>
<gene>
    <name evidence="2" type="ORF">H9977_01000</name>
</gene>
<name>A0A9D1X698_9BACT</name>
<feature type="transmembrane region" description="Helical" evidence="1">
    <location>
        <begin position="196"/>
        <end position="219"/>
    </location>
</feature>
<keyword evidence="1" id="KW-1133">Transmembrane helix</keyword>
<sequence length="301" mass="34804">MKQLFRILIGIGPFRSLFLFGLLFLLFYLLVKINNGWIIPMITILGLSLYHNERKDKSFLSLHTKQTTAILRIEYLLIGLPFILIECLKGYWLEAGTIGLTAIFLPLLRTIKHKIPVIPLPFLYKGGLEYIRMFRLYGWIYPFLLLIGLIGVSHGNIRLVKVLLILWGIIQGAAFTNRPKRQELTYFLNLSTFQKYLILSNAWNVTVTSIPLIGIMLSFSCNWENILFAVSALTGSTLYLWNLGMAQYIFSSTITMTIYQLTILIPLFFYACFMPFLLIILMVINIVFYLFIKNDSKSIWN</sequence>
<reference evidence="2" key="2">
    <citation type="submission" date="2021-04" db="EMBL/GenBank/DDBJ databases">
        <authorList>
            <person name="Gilroy R."/>
        </authorList>
    </citation>
    <scope>NUCLEOTIDE SEQUENCE</scope>
    <source>
        <strain evidence="2">ChiGjej6B6-14162</strain>
    </source>
</reference>
<dbReference type="AlphaFoldDB" id="A0A9D1X698"/>
<dbReference type="EMBL" id="DXEL01000009">
    <property type="protein sequence ID" value="HIX73623.1"/>
    <property type="molecule type" value="Genomic_DNA"/>
</dbReference>
<accession>A0A9D1X698</accession>
<proteinExistence type="predicted"/>
<feature type="transmembrane region" description="Helical" evidence="1">
    <location>
        <begin position="7"/>
        <end position="30"/>
    </location>
</feature>
<organism evidence="2 3">
    <name type="scientific">Candidatus Parabacteroides intestinipullorum</name>
    <dbReference type="NCBI Taxonomy" id="2838723"/>
    <lineage>
        <taxon>Bacteria</taxon>
        <taxon>Pseudomonadati</taxon>
        <taxon>Bacteroidota</taxon>
        <taxon>Bacteroidia</taxon>
        <taxon>Bacteroidales</taxon>
        <taxon>Tannerellaceae</taxon>
        <taxon>Parabacteroides</taxon>
    </lineage>
</organism>
<dbReference type="Proteomes" id="UP000886740">
    <property type="component" value="Unassembled WGS sequence"/>
</dbReference>
<feature type="transmembrane region" description="Helical" evidence="1">
    <location>
        <begin position="248"/>
        <end position="269"/>
    </location>
</feature>
<feature type="transmembrane region" description="Helical" evidence="1">
    <location>
        <begin position="73"/>
        <end position="92"/>
    </location>
</feature>
<feature type="transmembrane region" description="Helical" evidence="1">
    <location>
        <begin position="159"/>
        <end position="176"/>
    </location>
</feature>
<reference evidence="2" key="1">
    <citation type="journal article" date="2021" name="PeerJ">
        <title>Extensive microbial diversity within the chicken gut microbiome revealed by metagenomics and culture.</title>
        <authorList>
            <person name="Gilroy R."/>
            <person name="Ravi A."/>
            <person name="Getino M."/>
            <person name="Pursley I."/>
            <person name="Horton D.L."/>
            <person name="Alikhan N.F."/>
            <person name="Baker D."/>
            <person name="Gharbi K."/>
            <person name="Hall N."/>
            <person name="Watson M."/>
            <person name="Adriaenssens E.M."/>
            <person name="Foster-Nyarko E."/>
            <person name="Jarju S."/>
            <person name="Secka A."/>
            <person name="Antonio M."/>
            <person name="Oren A."/>
            <person name="Chaudhuri R.R."/>
            <person name="La Ragione R."/>
            <person name="Hildebrand F."/>
            <person name="Pallen M.J."/>
        </authorList>
    </citation>
    <scope>NUCLEOTIDE SEQUENCE</scope>
    <source>
        <strain evidence="2">ChiGjej6B6-14162</strain>
    </source>
</reference>